<dbReference type="EMBL" id="UXAT02000002">
    <property type="protein sequence ID" value="VUX45165.1"/>
    <property type="molecule type" value="Genomic_DNA"/>
</dbReference>
<organism evidence="2 3">
    <name type="scientific">Candidatus Defluviicoccus seviourii</name>
    <dbReference type="NCBI Taxonomy" id="2565273"/>
    <lineage>
        <taxon>Bacteria</taxon>
        <taxon>Pseudomonadati</taxon>
        <taxon>Pseudomonadota</taxon>
        <taxon>Alphaproteobacteria</taxon>
        <taxon>Rhodospirillales</taxon>
        <taxon>Rhodospirillaceae</taxon>
        <taxon>Defluviicoccus</taxon>
    </lineage>
</organism>
<feature type="region of interest" description="Disordered" evidence="1">
    <location>
        <begin position="169"/>
        <end position="199"/>
    </location>
</feature>
<dbReference type="AlphaFoldDB" id="A0A564WAM2"/>
<comment type="caution">
    <text evidence="2">The sequence shown here is derived from an EMBL/GenBank/DDBJ whole genome shotgun (WGS) entry which is preliminary data.</text>
</comment>
<reference evidence="2" key="1">
    <citation type="submission" date="2018-11" db="EMBL/GenBank/DDBJ databases">
        <authorList>
            <person name="Onetto C."/>
        </authorList>
    </citation>
    <scope>NUCLEOTIDE SEQUENCE [LARGE SCALE GENOMIC DNA]</scope>
</reference>
<feature type="compositionally biased region" description="Pro residues" evidence="1">
    <location>
        <begin position="177"/>
        <end position="186"/>
    </location>
</feature>
<accession>A0A564WAM2</accession>
<sequence length="199" mass="19613">MAGSPILRFLSAAICCSSLISCTHSTRDIYNDKDVGKTAPVASGQIAASRIVSIRGQTSDAGAAAGGVLGGAGTGMATDNGWAAMIGAVLGAGLGYATERGINSREGIEYVIQLSDGRRIMLTQNRDGDEAPIANGTPVLVQLGGKYRRVFPDPTATLPAAGPAAAAAGLGAASAPLSPPPQPAPAVPAAAAVSAPPLP</sequence>
<evidence type="ECO:0008006" key="4">
    <source>
        <dbReference type="Google" id="ProtNLM"/>
    </source>
</evidence>
<keyword evidence="3" id="KW-1185">Reference proteome</keyword>
<proteinExistence type="predicted"/>
<protein>
    <recommendedName>
        <fullName evidence="4">17 kDa surface antigen</fullName>
    </recommendedName>
</protein>
<evidence type="ECO:0000256" key="1">
    <source>
        <dbReference type="SAM" id="MobiDB-lite"/>
    </source>
</evidence>
<feature type="compositionally biased region" description="Low complexity" evidence="1">
    <location>
        <begin position="187"/>
        <end position="199"/>
    </location>
</feature>
<name>A0A564WAM2_9PROT</name>
<evidence type="ECO:0000313" key="3">
    <source>
        <dbReference type="Proteomes" id="UP000326641"/>
    </source>
</evidence>
<dbReference type="Proteomes" id="UP000326641">
    <property type="component" value="Unassembled WGS sequence"/>
</dbReference>
<evidence type="ECO:0000313" key="2">
    <source>
        <dbReference type="EMBL" id="VUX45165.1"/>
    </source>
</evidence>
<gene>
    <name evidence="2" type="ORF">DF3PA_100013</name>
</gene>